<accession>A0AAW2SLX1</accession>
<dbReference type="EMBL" id="JACGWN010000016">
    <property type="protein sequence ID" value="KAL0393452.1"/>
    <property type="molecule type" value="Genomic_DNA"/>
</dbReference>
<evidence type="ECO:0000313" key="1">
    <source>
        <dbReference type="EMBL" id="KAL0393452.1"/>
    </source>
</evidence>
<protein>
    <submittedName>
        <fullName evidence="1">Uncharacterized protein</fullName>
    </submittedName>
</protein>
<reference evidence="1" key="2">
    <citation type="journal article" date="2024" name="Plant">
        <title>Genomic evolution and insights into agronomic trait innovations of Sesamum species.</title>
        <authorList>
            <person name="Miao H."/>
            <person name="Wang L."/>
            <person name="Qu L."/>
            <person name="Liu H."/>
            <person name="Sun Y."/>
            <person name="Le M."/>
            <person name="Wang Q."/>
            <person name="Wei S."/>
            <person name="Zheng Y."/>
            <person name="Lin W."/>
            <person name="Duan Y."/>
            <person name="Cao H."/>
            <person name="Xiong S."/>
            <person name="Wang X."/>
            <person name="Wei L."/>
            <person name="Li C."/>
            <person name="Ma Q."/>
            <person name="Ju M."/>
            <person name="Zhao R."/>
            <person name="Li G."/>
            <person name="Mu C."/>
            <person name="Tian Q."/>
            <person name="Mei H."/>
            <person name="Zhang T."/>
            <person name="Gao T."/>
            <person name="Zhang H."/>
        </authorList>
    </citation>
    <scope>NUCLEOTIDE SEQUENCE</scope>
    <source>
        <strain evidence="1">KEN1</strain>
    </source>
</reference>
<dbReference type="AlphaFoldDB" id="A0AAW2SLX1"/>
<comment type="caution">
    <text evidence="1">The sequence shown here is derived from an EMBL/GenBank/DDBJ whole genome shotgun (WGS) entry which is preliminary data.</text>
</comment>
<name>A0AAW2SLX1_9LAMI</name>
<proteinExistence type="predicted"/>
<sequence length="51" mass="5860">MEELERRAYEEEALQVSMVGHVRAVTASGTRTSPIIEHYEYRHPPPRPPAN</sequence>
<organism evidence="1">
    <name type="scientific">Sesamum latifolium</name>
    <dbReference type="NCBI Taxonomy" id="2727402"/>
    <lineage>
        <taxon>Eukaryota</taxon>
        <taxon>Viridiplantae</taxon>
        <taxon>Streptophyta</taxon>
        <taxon>Embryophyta</taxon>
        <taxon>Tracheophyta</taxon>
        <taxon>Spermatophyta</taxon>
        <taxon>Magnoliopsida</taxon>
        <taxon>eudicotyledons</taxon>
        <taxon>Gunneridae</taxon>
        <taxon>Pentapetalae</taxon>
        <taxon>asterids</taxon>
        <taxon>lamiids</taxon>
        <taxon>Lamiales</taxon>
        <taxon>Pedaliaceae</taxon>
        <taxon>Sesamum</taxon>
    </lineage>
</organism>
<gene>
    <name evidence="1" type="ORF">Slati_4311400</name>
</gene>
<reference evidence="1" key="1">
    <citation type="submission" date="2020-06" db="EMBL/GenBank/DDBJ databases">
        <authorList>
            <person name="Li T."/>
            <person name="Hu X."/>
            <person name="Zhang T."/>
            <person name="Song X."/>
            <person name="Zhang H."/>
            <person name="Dai N."/>
            <person name="Sheng W."/>
            <person name="Hou X."/>
            <person name="Wei L."/>
        </authorList>
    </citation>
    <scope>NUCLEOTIDE SEQUENCE</scope>
    <source>
        <strain evidence="1">KEN1</strain>
        <tissue evidence="1">Leaf</tissue>
    </source>
</reference>